<evidence type="ECO:0000313" key="2">
    <source>
        <dbReference type="EMBL" id="WKK75265.2"/>
    </source>
</evidence>
<feature type="transmembrane region" description="Helical" evidence="1">
    <location>
        <begin position="93"/>
        <end position="110"/>
    </location>
</feature>
<keyword evidence="1" id="KW-0812">Transmembrane</keyword>
<proteinExistence type="predicted"/>
<keyword evidence="3" id="KW-1185">Reference proteome</keyword>
<accession>A0AA49GAH5</accession>
<sequence>MQSIIDIDKESFKTQLIELKKNLRKDSFGFIKDFNINFNNVEMVEDTFKVTRNANMLNPFRGTGQIIGQLNESNKSETIIDYIVKPEISLTQYYIFLSLFFAAWLAYSIYLGDLLLSAIGLVATGLIFLFIYLLNRFQINSLNNYFQKVLNQIKTGSNIH</sequence>
<name>A0AA49GAH5_9BACT</name>
<protein>
    <submittedName>
        <fullName evidence="2">Uncharacterized protein</fullName>
    </submittedName>
</protein>
<evidence type="ECO:0000256" key="1">
    <source>
        <dbReference type="SAM" id="Phobius"/>
    </source>
</evidence>
<dbReference type="Proteomes" id="UP001230496">
    <property type="component" value="Chromosome"/>
</dbReference>
<organism evidence="2 3">
    <name type="scientific">Marivirga salinarum</name>
    <dbReference type="NCBI Taxonomy" id="3059078"/>
    <lineage>
        <taxon>Bacteria</taxon>
        <taxon>Pseudomonadati</taxon>
        <taxon>Bacteroidota</taxon>
        <taxon>Cytophagia</taxon>
        <taxon>Cytophagales</taxon>
        <taxon>Marivirgaceae</taxon>
        <taxon>Marivirga</taxon>
    </lineage>
</organism>
<keyword evidence="1" id="KW-1133">Transmembrane helix</keyword>
<dbReference type="KEGG" id="msaa:QYS49_27460"/>
<feature type="transmembrane region" description="Helical" evidence="1">
    <location>
        <begin position="116"/>
        <end position="134"/>
    </location>
</feature>
<dbReference type="RefSeq" id="WP_308351448.1">
    <property type="nucleotide sequence ID" value="NZ_CP129971.1"/>
</dbReference>
<gene>
    <name evidence="2" type="ORF">QYS49_27460</name>
</gene>
<keyword evidence="1" id="KW-0472">Membrane</keyword>
<evidence type="ECO:0000313" key="3">
    <source>
        <dbReference type="Proteomes" id="UP001230496"/>
    </source>
</evidence>
<dbReference type="AlphaFoldDB" id="A0AA49GAH5"/>
<dbReference type="EMBL" id="CP129971">
    <property type="protein sequence ID" value="WKK75265.2"/>
    <property type="molecule type" value="Genomic_DNA"/>
</dbReference>
<reference evidence="2 3" key="1">
    <citation type="submission" date="2023-08" db="EMBL/GenBank/DDBJ databases">
        <title>Comparative genomics and taxonomic characterization of three novel marine species of genus Marivirga.</title>
        <authorList>
            <person name="Muhammad N."/>
            <person name="Kim S.-G."/>
        </authorList>
    </citation>
    <scope>NUCLEOTIDE SEQUENCE [LARGE SCALE GENOMIC DNA]</scope>
    <source>
        <strain evidence="2 3">BDSF4-3</strain>
    </source>
</reference>